<comment type="caution">
    <text evidence="5">The sequence shown here is derived from an EMBL/GenBank/DDBJ whole genome shotgun (WGS) entry which is preliminary data.</text>
</comment>
<dbReference type="InterPro" id="IPR051782">
    <property type="entry name" value="ABC_Transporter_VariousFunc"/>
</dbReference>
<evidence type="ECO:0000256" key="1">
    <source>
        <dbReference type="ARBA" id="ARBA00022448"/>
    </source>
</evidence>
<proteinExistence type="predicted"/>
<dbReference type="InterPro" id="IPR003593">
    <property type="entry name" value="AAA+_ATPase"/>
</dbReference>
<dbReference type="PANTHER" id="PTHR42939:SF1">
    <property type="entry name" value="ABC TRANSPORTER ATP-BINDING PROTEIN ALBC-RELATED"/>
    <property type="match status" value="1"/>
</dbReference>
<dbReference type="InterPro" id="IPR017871">
    <property type="entry name" value="ABC_transporter-like_CS"/>
</dbReference>
<dbReference type="Gene3D" id="3.40.50.300">
    <property type="entry name" value="P-loop containing nucleotide triphosphate hydrolases"/>
    <property type="match status" value="1"/>
</dbReference>
<dbReference type="PROSITE" id="PS00211">
    <property type="entry name" value="ABC_TRANSPORTER_1"/>
    <property type="match status" value="1"/>
</dbReference>
<dbReference type="PANTHER" id="PTHR42939">
    <property type="entry name" value="ABC TRANSPORTER ATP-BINDING PROTEIN ALBC-RELATED"/>
    <property type="match status" value="1"/>
</dbReference>
<reference evidence="5 6" key="1">
    <citation type="journal article" date="2019" name="Int. J. Syst. Evol. Microbiol.">
        <title>The Global Catalogue of Microorganisms (GCM) 10K type strain sequencing project: providing services to taxonomists for standard genome sequencing and annotation.</title>
        <authorList>
            <consortium name="The Broad Institute Genomics Platform"/>
            <consortium name="The Broad Institute Genome Sequencing Center for Infectious Disease"/>
            <person name="Wu L."/>
            <person name="Ma J."/>
        </authorList>
    </citation>
    <scope>NUCLEOTIDE SEQUENCE [LARGE SCALE GENOMIC DNA]</scope>
    <source>
        <strain evidence="5 6">JCM 13378</strain>
    </source>
</reference>
<dbReference type="EMBL" id="BAAAEI010000006">
    <property type="protein sequence ID" value="GAA0350731.1"/>
    <property type="molecule type" value="Genomic_DNA"/>
</dbReference>
<evidence type="ECO:0000256" key="2">
    <source>
        <dbReference type="ARBA" id="ARBA00022741"/>
    </source>
</evidence>
<keyword evidence="2" id="KW-0547">Nucleotide-binding</keyword>
<dbReference type="InterPro" id="IPR003439">
    <property type="entry name" value="ABC_transporter-like_ATP-bd"/>
</dbReference>
<evidence type="ECO:0000313" key="6">
    <source>
        <dbReference type="Proteomes" id="UP001501757"/>
    </source>
</evidence>
<dbReference type="SUPFAM" id="SSF52540">
    <property type="entry name" value="P-loop containing nucleoside triphosphate hydrolases"/>
    <property type="match status" value="1"/>
</dbReference>
<dbReference type="SMART" id="SM00382">
    <property type="entry name" value="AAA"/>
    <property type="match status" value="1"/>
</dbReference>
<feature type="domain" description="ABC transporter" evidence="4">
    <location>
        <begin position="10"/>
        <end position="239"/>
    </location>
</feature>
<evidence type="ECO:0000256" key="3">
    <source>
        <dbReference type="ARBA" id="ARBA00022840"/>
    </source>
</evidence>
<sequence>MLKETTQAVIEVCELKKAFADYQALKGISFTVNAGEILALLGPNGAGKTTTINCLLGFLQPDSGTVSIGGINVQHDVVRARQQLAYIPEQVALYPRLTGLENVSYMSQIAGISLSQNEYRALLEKVQLPAHAIDKAISTYSKGMRQKVGIAIALAKQATALILDEPTSGLDPSASYEFSQLLGQLAGQGVAILMATHDLFRAQEDAHSVAILNQGQLVHRLQGQDMQDVQLESLYLQHIRREALC</sequence>
<dbReference type="CDD" id="cd03230">
    <property type="entry name" value="ABC_DR_subfamily_A"/>
    <property type="match status" value="1"/>
</dbReference>
<gene>
    <name evidence="5" type="ORF">GCM10009092_13910</name>
</gene>
<dbReference type="PROSITE" id="PS50893">
    <property type="entry name" value="ABC_TRANSPORTER_2"/>
    <property type="match status" value="1"/>
</dbReference>
<dbReference type="Proteomes" id="UP001501757">
    <property type="component" value="Unassembled WGS sequence"/>
</dbReference>
<dbReference type="InterPro" id="IPR027417">
    <property type="entry name" value="P-loop_NTPase"/>
</dbReference>
<keyword evidence="1" id="KW-0813">Transport</keyword>
<evidence type="ECO:0000313" key="5">
    <source>
        <dbReference type="EMBL" id="GAA0350731.1"/>
    </source>
</evidence>
<name>A0ABN0WYQ6_9ALTE</name>
<keyword evidence="6" id="KW-1185">Reference proteome</keyword>
<dbReference type="RefSeq" id="WP_343843384.1">
    <property type="nucleotide sequence ID" value="NZ_BAAAEI010000006.1"/>
</dbReference>
<keyword evidence="3 5" id="KW-0067">ATP-binding</keyword>
<evidence type="ECO:0000259" key="4">
    <source>
        <dbReference type="PROSITE" id="PS50893"/>
    </source>
</evidence>
<dbReference type="Pfam" id="PF00005">
    <property type="entry name" value="ABC_tran"/>
    <property type="match status" value="1"/>
</dbReference>
<accession>A0ABN0WYQ6</accession>
<dbReference type="GO" id="GO:0005524">
    <property type="term" value="F:ATP binding"/>
    <property type="evidence" value="ECO:0007669"/>
    <property type="project" value="UniProtKB-KW"/>
</dbReference>
<protein>
    <submittedName>
        <fullName evidence="5">ABC transporter ATP-binding protein</fullName>
    </submittedName>
</protein>
<organism evidence="5 6">
    <name type="scientific">Bowmanella denitrificans</name>
    <dbReference type="NCBI Taxonomy" id="366582"/>
    <lineage>
        <taxon>Bacteria</taxon>
        <taxon>Pseudomonadati</taxon>
        <taxon>Pseudomonadota</taxon>
        <taxon>Gammaproteobacteria</taxon>
        <taxon>Alteromonadales</taxon>
        <taxon>Alteromonadaceae</taxon>
        <taxon>Bowmanella</taxon>
    </lineage>
</organism>